<evidence type="ECO:0000313" key="3">
    <source>
        <dbReference type="RefSeq" id="XP_033771323.1"/>
    </source>
</evidence>
<proteinExistence type="predicted"/>
<dbReference type="SUPFAM" id="SSF49265">
    <property type="entry name" value="Fibronectin type III"/>
    <property type="match status" value="3"/>
</dbReference>
<feature type="domain" description="Fibronectin type-III" evidence="1">
    <location>
        <begin position="240"/>
        <end position="327"/>
    </location>
</feature>
<dbReference type="InterPro" id="IPR003961">
    <property type="entry name" value="FN3_dom"/>
</dbReference>
<evidence type="ECO:0000259" key="1">
    <source>
        <dbReference type="PROSITE" id="PS50853"/>
    </source>
</evidence>
<gene>
    <name evidence="3" type="primary">FNDC7</name>
</gene>
<dbReference type="OrthoDB" id="9927686at2759"/>
<keyword evidence="2" id="KW-1185">Reference proteome</keyword>
<dbReference type="PANTHER" id="PTHR47135">
    <property type="entry name" value="FIBRONECTIN TYPE III DOMAIN-CONTAINING PROTEIN 7"/>
    <property type="match status" value="1"/>
</dbReference>
<dbReference type="PANTHER" id="PTHR47135:SF1">
    <property type="entry name" value="FIBRONECTIN TYPE III DOMAIN-CONTAINING PROTEIN 7"/>
    <property type="match status" value="1"/>
</dbReference>
<dbReference type="AlphaFoldDB" id="A0A6P8P8M8"/>
<dbReference type="PROSITE" id="PS50853">
    <property type="entry name" value="FN3"/>
    <property type="match status" value="2"/>
</dbReference>
<feature type="domain" description="Fibronectin type-III" evidence="1">
    <location>
        <begin position="72"/>
        <end position="156"/>
    </location>
</feature>
<dbReference type="CTD" id="163479"/>
<protein>
    <submittedName>
        <fullName evidence="3">Fibronectin type III domain-containing protein 7 isoform X1</fullName>
    </submittedName>
</protein>
<accession>A0A6P8P8M8</accession>
<dbReference type="SMART" id="SM00060">
    <property type="entry name" value="FN3"/>
    <property type="match status" value="3"/>
</dbReference>
<evidence type="ECO:0000313" key="2">
    <source>
        <dbReference type="Proteomes" id="UP000515159"/>
    </source>
</evidence>
<dbReference type="CDD" id="cd00063">
    <property type="entry name" value="FN3"/>
    <property type="match status" value="2"/>
</dbReference>
<dbReference type="RefSeq" id="XP_033771323.1">
    <property type="nucleotide sequence ID" value="XM_033915432.1"/>
</dbReference>
<dbReference type="Gene3D" id="2.60.40.10">
    <property type="entry name" value="Immunoglobulins"/>
    <property type="match status" value="1"/>
</dbReference>
<dbReference type="InterPro" id="IPR036116">
    <property type="entry name" value="FN3_sf"/>
</dbReference>
<dbReference type="InParanoid" id="A0A6P8P8M8"/>
<dbReference type="KEGG" id="gsh:117346092"/>
<reference evidence="3" key="1">
    <citation type="submission" date="2025-08" db="UniProtKB">
        <authorList>
            <consortium name="RefSeq"/>
        </authorList>
    </citation>
    <scope>IDENTIFICATION</scope>
</reference>
<organism evidence="2 3">
    <name type="scientific">Geotrypetes seraphini</name>
    <name type="common">Gaboon caecilian</name>
    <name type="synonym">Caecilia seraphini</name>
    <dbReference type="NCBI Taxonomy" id="260995"/>
    <lineage>
        <taxon>Eukaryota</taxon>
        <taxon>Metazoa</taxon>
        <taxon>Chordata</taxon>
        <taxon>Craniata</taxon>
        <taxon>Vertebrata</taxon>
        <taxon>Euteleostomi</taxon>
        <taxon>Amphibia</taxon>
        <taxon>Gymnophiona</taxon>
        <taxon>Geotrypetes</taxon>
    </lineage>
</organism>
<dbReference type="Proteomes" id="UP000515159">
    <property type="component" value="Chromosome 12"/>
</dbReference>
<dbReference type="GeneID" id="117346092"/>
<name>A0A6P8P8M8_GEOSA</name>
<sequence length="512" mass="55156">MEVLEEGSAEQPMFSGELPMELGETLAECAPEVIEDMQSVNPILQGGSDPGHTSRCYLVAVTVAFADTVPCAPGGITITEDTPGNPMVSWSNMQLSEYYVVFIKRDDGLEVYCNTSQIQCHFQTECGFIYFISVFAYNNAGQSPLGDVFNYTTAPCCPSDFGPAFISSDTLEIVWSPVRGAEMYETKVDNGTHVNLCNDTDTICALSALQCNTYYNVTVYSFSEIRGSNTSCTSKSVITAPCSPEITNLTRIDSSTYDIHWTSNNDRVLYSAQARGDAGSWTCNGSGTFCRLSGLPCGSFFSVSVTASTASGQSLPSYSFPLETAPCCPANLRVVQVTQSMTNGSWSMAAGAQTYTMMLESPRGKAKCHTLETHCLLGCITCGTTYLVSLEAISQTGFASICMFQGYSSSACCPSGVRLYRLSNNGIRVNWRISSGAKNYSVDLYSSKGNFTCTASADLSFCDISEIPCGDIYTVVMTPTAKDGSKVMFCSKKTYSVTCSGSSVGIVIYRRK</sequence>
<dbReference type="InterPro" id="IPR013783">
    <property type="entry name" value="Ig-like_fold"/>
</dbReference>